<dbReference type="Pfam" id="PF02586">
    <property type="entry name" value="SRAP"/>
    <property type="match status" value="1"/>
</dbReference>
<keyword evidence="5" id="KW-0190">Covalent protein-DNA linkage</keyword>
<evidence type="ECO:0000256" key="5">
    <source>
        <dbReference type="ARBA" id="ARBA00023124"/>
    </source>
</evidence>
<keyword evidence="3" id="KW-0227">DNA damage</keyword>
<dbReference type="Gene3D" id="3.90.1680.10">
    <property type="entry name" value="SOS response associated peptidase-like"/>
    <property type="match status" value="1"/>
</dbReference>
<dbReference type="EMBL" id="JAYMRW010000009">
    <property type="protein sequence ID" value="MEM5450146.1"/>
    <property type="molecule type" value="Genomic_DNA"/>
</dbReference>
<keyword evidence="7" id="KW-0456">Lyase</keyword>
<gene>
    <name evidence="10" type="ORF">VSR33_21960</name>
</gene>
<keyword evidence="2 8" id="KW-0645">Protease</keyword>
<protein>
    <recommendedName>
        <fullName evidence="8">Abasic site processing protein</fullName>
        <ecNumber evidence="8">3.4.-.-</ecNumber>
    </recommendedName>
</protein>
<organism evidence="10 11">
    <name type="scientific">Paraburkholderia guartelaensis</name>
    <dbReference type="NCBI Taxonomy" id="2546446"/>
    <lineage>
        <taxon>Bacteria</taxon>
        <taxon>Pseudomonadati</taxon>
        <taxon>Pseudomonadota</taxon>
        <taxon>Betaproteobacteria</taxon>
        <taxon>Burkholderiales</taxon>
        <taxon>Burkholderiaceae</taxon>
        <taxon>Paraburkholderia</taxon>
    </lineage>
</organism>
<feature type="region of interest" description="Disordered" evidence="9">
    <location>
        <begin position="229"/>
        <end position="248"/>
    </location>
</feature>
<dbReference type="PANTHER" id="PTHR13604:SF0">
    <property type="entry name" value="ABASIC SITE PROCESSING PROTEIN HMCES"/>
    <property type="match status" value="1"/>
</dbReference>
<name>A0ABU9SFL6_9BURK</name>
<dbReference type="InterPro" id="IPR003738">
    <property type="entry name" value="SRAP"/>
</dbReference>
<accession>A0ABU9SFL6</accession>
<evidence type="ECO:0000256" key="1">
    <source>
        <dbReference type="ARBA" id="ARBA00008136"/>
    </source>
</evidence>
<comment type="caution">
    <text evidence="10">The sequence shown here is derived from an EMBL/GenBank/DDBJ whole genome shotgun (WGS) entry which is preliminary data.</text>
</comment>
<evidence type="ECO:0000256" key="7">
    <source>
        <dbReference type="ARBA" id="ARBA00023239"/>
    </source>
</evidence>
<evidence type="ECO:0000313" key="11">
    <source>
        <dbReference type="Proteomes" id="UP001390669"/>
    </source>
</evidence>
<sequence length="248" mass="27740">MRASISHTDLKDGTETTMCTNYAAARRDYLFRHYGVLPPDDPWRDEIFKDYAAPVIRRASPTDDLPGTPDAREALLATFGMVPRKQIAPGVKVFDTMNARAESVGERRSFSGAWKKLQLCLIPCEAFFEPSYETGKAVRWRIGLADGAPFAIAGLWREWDDGEAGKAYSFTMLTVNASDHPLMKRFHKPGDEKRSVVIVPPSEYESWLASRSMDEARSFLNLYPVEGMAAEPQPLPPRVSPKPDTNGQ</sequence>
<evidence type="ECO:0000256" key="3">
    <source>
        <dbReference type="ARBA" id="ARBA00022763"/>
    </source>
</evidence>
<evidence type="ECO:0000256" key="4">
    <source>
        <dbReference type="ARBA" id="ARBA00022801"/>
    </source>
</evidence>
<dbReference type="InterPro" id="IPR036590">
    <property type="entry name" value="SRAP-like"/>
</dbReference>
<keyword evidence="11" id="KW-1185">Reference proteome</keyword>
<evidence type="ECO:0000313" key="10">
    <source>
        <dbReference type="EMBL" id="MEM5450146.1"/>
    </source>
</evidence>
<evidence type="ECO:0000256" key="9">
    <source>
        <dbReference type="SAM" id="MobiDB-lite"/>
    </source>
</evidence>
<evidence type="ECO:0000256" key="2">
    <source>
        <dbReference type="ARBA" id="ARBA00022670"/>
    </source>
</evidence>
<dbReference type="EC" id="3.4.-.-" evidence="8"/>
<keyword evidence="6" id="KW-0238">DNA-binding</keyword>
<dbReference type="PANTHER" id="PTHR13604">
    <property type="entry name" value="DC12-RELATED"/>
    <property type="match status" value="1"/>
</dbReference>
<evidence type="ECO:0000256" key="6">
    <source>
        <dbReference type="ARBA" id="ARBA00023125"/>
    </source>
</evidence>
<proteinExistence type="inferred from homology"/>
<evidence type="ECO:0000256" key="8">
    <source>
        <dbReference type="RuleBase" id="RU364100"/>
    </source>
</evidence>
<comment type="similarity">
    <text evidence="1 8">Belongs to the SOS response-associated peptidase family.</text>
</comment>
<dbReference type="SUPFAM" id="SSF143081">
    <property type="entry name" value="BB1717-like"/>
    <property type="match status" value="1"/>
</dbReference>
<reference evidence="10 11" key="1">
    <citation type="submission" date="2024-01" db="EMBL/GenBank/DDBJ databases">
        <title>The diversity of rhizobia nodulating Mimosa spp. in eleven states of Brazil covering several biomes is determined by host plant, location, and edaphic factors.</title>
        <authorList>
            <person name="Rouws L."/>
            <person name="Barauna A."/>
            <person name="Beukes C."/>
            <person name="De Faria S.M."/>
            <person name="Gross E."/>
            <person name="Dos Reis Junior F.B."/>
            <person name="Simon M."/>
            <person name="Maluk M."/>
            <person name="Odee D.W."/>
            <person name="Kenicer G."/>
            <person name="Young J.P.W."/>
            <person name="Reis V.M."/>
            <person name="Zilli J."/>
            <person name="James E.K."/>
        </authorList>
    </citation>
    <scope>NUCLEOTIDE SEQUENCE [LARGE SCALE GENOMIC DNA]</scope>
    <source>
        <strain evidence="10 11">JPY164</strain>
    </source>
</reference>
<keyword evidence="4 8" id="KW-0378">Hydrolase</keyword>
<dbReference type="Proteomes" id="UP001390669">
    <property type="component" value="Unassembled WGS sequence"/>
</dbReference>